<comment type="caution">
    <text evidence="1">The sequence shown here is derived from an EMBL/GenBank/DDBJ whole genome shotgun (WGS) entry which is preliminary data.</text>
</comment>
<reference evidence="1 2" key="1">
    <citation type="submission" date="2020-08" db="EMBL/GenBank/DDBJ databases">
        <title>Genomic Encyclopedia of Type Strains, Phase IV (KMG-IV): sequencing the most valuable type-strain genomes for metagenomic binning, comparative biology and taxonomic classification.</title>
        <authorList>
            <person name="Goeker M."/>
        </authorList>
    </citation>
    <scope>NUCLEOTIDE SEQUENCE [LARGE SCALE GENOMIC DNA]</scope>
    <source>
        <strain evidence="1 2">DSM 100694</strain>
    </source>
</reference>
<evidence type="ECO:0000313" key="2">
    <source>
        <dbReference type="Proteomes" id="UP000585970"/>
    </source>
</evidence>
<name>A0A840DTJ3_9HYPH</name>
<keyword evidence="2" id="KW-1185">Reference proteome</keyword>
<protein>
    <submittedName>
        <fullName evidence="1">Uncharacterized protein</fullName>
    </submittedName>
</protein>
<sequence length="53" mass="6020">MVKKDVRHVTGQRRSKNAYDELFQGLRSVGNRRTGKMCNSASLLLHKFNGDAQ</sequence>
<evidence type="ECO:0000313" key="1">
    <source>
        <dbReference type="EMBL" id="MBB4076290.1"/>
    </source>
</evidence>
<proteinExistence type="predicted"/>
<accession>A0A840DTJ3</accession>
<dbReference type="AlphaFoldDB" id="A0A840DTJ3"/>
<gene>
    <name evidence="1" type="ORF">GGR08_000583</name>
</gene>
<dbReference type="Proteomes" id="UP000585970">
    <property type="component" value="Unassembled WGS sequence"/>
</dbReference>
<dbReference type="EMBL" id="JACIFE010000003">
    <property type="protein sequence ID" value="MBB4076290.1"/>
    <property type="molecule type" value="Genomic_DNA"/>
</dbReference>
<organism evidence="1 2">
    <name type="scientific">Bartonella fuyuanensis</name>
    <dbReference type="NCBI Taxonomy" id="1460968"/>
    <lineage>
        <taxon>Bacteria</taxon>
        <taxon>Pseudomonadati</taxon>
        <taxon>Pseudomonadota</taxon>
        <taxon>Alphaproteobacteria</taxon>
        <taxon>Hyphomicrobiales</taxon>
        <taxon>Bartonellaceae</taxon>
        <taxon>Bartonella</taxon>
    </lineage>
</organism>